<dbReference type="InterPro" id="IPR013783">
    <property type="entry name" value="Ig-like_fold"/>
</dbReference>
<name>A0A195BM92_9HYME</name>
<feature type="domain" description="CFAP65 tenth Ig-like" evidence="1">
    <location>
        <begin position="803"/>
        <end position="898"/>
    </location>
</feature>
<accession>A0A195BM92</accession>
<dbReference type="InterPro" id="IPR056305">
    <property type="entry name" value="Ig_CFAP65_10th"/>
</dbReference>
<evidence type="ECO:0000313" key="2">
    <source>
        <dbReference type="EMBL" id="KYM87023.1"/>
    </source>
</evidence>
<evidence type="ECO:0000259" key="1">
    <source>
        <dbReference type="Pfam" id="PF24291"/>
    </source>
</evidence>
<reference evidence="2 3" key="1">
    <citation type="submission" date="2015-09" db="EMBL/GenBank/DDBJ databases">
        <title>Atta colombica WGS genome.</title>
        <authorList>
            <person name="Nygaard S."/>
            <person name="Hu H."/>
            <person name="Boomsma J."/>
            <person name="Zhang G."/>
        </authorList>
    </citation>
    <scope>NUCLEOTIDE SEQUENCE [LARGE SCALE GENOMIC DNA]</scope>
    <source>
        <strain evidence="2">Treedump-2</strain>
        <tissue evidence="2">Whole body</tissue>
    </source>
</reference>
<keyword evidence="3" id="KW-1185">Reference proteome</keyword>
<proteinExistence type="predicted"/>
<sequence>QIEQTYEARRDSSTNPLDHVFELCSYSWSLLPNHAYKCKIYYRPFMPFTVNVDYFTIINSAGECMEIQVRGTCIGPVVSSSATRLVMMCTSENREVKKRIKLVNDSKATATFMFDSLRRPFEANLWHGHIGPYSHKFVTITFAPRENGIYACHFPCLILNHKPIIIELYGYCCTALRKTSTQIHFNYPTRLKNGFEGYTSDTVITTQNLPTVSSSKNCIDFGQADVEAENAERKIPETLCLTNHSQSDVLIKWDQDVEGIFIITSTVTRIPTSQTALFEVAFNPNRTSSFFARDLVGEIFVKSQEDHFGEETLTFPAIITVRLIGHSFRVCSDGWIPQYEIPHIVKMPPCVPSSPTYTTFLIRRYGHLPLMYRFVPPASSHFVVKPMMGIIYQDYQIITVCMLPGNDDKRLYMERWAIRLNGNMKSECFIDFQGYTEYANVSFSDRNTVNFASTFPGCQSLQQFYMRNITRHVINYEFINVTPELQIRNGNGKIYSNDIITHEWLFCPTTLGNYEFDINCILVVLKDEILVGSSVCVTLHVTGKCESGVLVSVPDELNFGIQAYKDTKELSFHVFNLSPVNIYYKMTCIHCNWPVGDLKRDVKIHPTADTIVAGKDKIITVLITPTTPGFYEFFVQYFVRISSDVNTDLIPNQIPRNICKVCCLCVLPSLKVTDLQCYGSYPVMSKVFLWKLMKINMLNILLKDLQPGTSKIFYINFPAMVLHSPKVIVKLLITNIDAVSASWNIKKVQLCSCRPIPREEIWITLELHYLLLGQTETKWDLDLGDNRHIFFIMIIECFSDSDNKLQLLNGTHFKFQPVYFGEKDPIYQVCWVHNSTNHSIPFSINPKTMYEINQKYCYKVFSCETLHAIVNPQTSVPILLKFQPRNFGIFEGKLRLTLGDREEELILKGESFLSPTITTEDVPCEQNFKDEDSPIYFSTDCINVSQIATHSHVVKMIMIHNNLQDVLAYEWKRHETSGIIHVEIYPPKGLIKPMSVKSFRVTIYTKGFPCIIDINISCEFINANQRRIYQRNVYILEGLSQELKGQFTITEKGISVPELSVKILKKPQPFYKTITIQCSIYSVEDKFLKVSLMKELTNAPPEGICIEENERTMTFGKKDISRSSFIIEDILREKSNLFYSQFKMSLYERQRLIQRSYISPPRALINRILEEVGFYARERAW</sequence>
<feature type="non-terminal residue" evidence="2">
    <location>
        <position position="1"/>
    </location>
</feature>
<protein>
    <recommendedName>
        <fullName evidence="1">CFAP65 tenth Ig-like domain-containing protein</fullName>
    </recommendedName>
</protein>
<organism evidence="2 3">
    <name type="scientific">Atta colombica</name>
    <dbReference type="NCBI Taxonomy" id="520822"/>
    <lineage>
        <taxon>Eukaryota</taxon>
        <taxon>Metazoa</taxon>
        <taxon>Ecdysozoa</taxon>
        <taxon>Arthropoda</taxon>
        <taxon>Hexapoda</taxon>
        <taxon>Insecta</taxon>
        <taxon>Pterygota</taxon>
        <taxon>Neoptera</taxon>
        <taxon>Endopterygota</taxon>
        <taxon>Hymenoptera</taxon>
        <taxon>Apocrita</taxon>
        <taxon>Aculeata</taxon>
        <taxon>Formicoidea</taxon>
        <taxon>Formicidae</taxon>
        <taxon>Myrmicinae</taxon>
        <taxon>Atta</taxon>
    </lineage>
</organism>
<dbReference type="InterPro" id="IPR052614">
    <property type="entry name" value="CFAP65"/>
</dbReference>
<dbReference type="Pfam" id="PF24291">
    <property type="entry name" value="Ig_CFAP65"/>
    <property type="match status" value="1"/>
</dbReference>
<dbReference type="EMBL" id="KQ976435">
    <property type="protein sequence ID" value="KYM87023.1"/>
    <property type="molecule type" value="Genomic_DNA"/>
</dbReference>
<dbReference type="PANTHER" id="PTHR46127:SF1">
    <property type="entry name" value="CILIA- AND FLAGELLA-ASSOCIATED PROTEIN 65"/>
    <property type="match status" value="1"/>
</dbReference>
<dbReference type="PANTHER" id="PTHR46127">
    <property type="entry name" value="CILIA- AND FLAGELLA-ASSOCIATED PROTEIN 65"/>
    <property type="match status" value="1"/>
</dbReference>
<dbReference type="AlphaFoldDB" id="A0A195BM92"/>
<dbReference type="STRING" id="520822.A0A195BM92"/>
<evidence type="ECO:0000313" key="3">
    <source>
        <dbReference type="Proteomes" id="UP000078540"/>
    </source>
</evidence>
<dbReference type="Proteomes" id="UP000078540">
    <property type="component" value="Unassembled WGS sequence"/>
</dbReference>
<gene>
    <name evidence="2" type="ORF">ALC53_03640</name>
</gene>
<dbReference type="Gene3D" id="2.60.40.10">
    <property type="entry name" value="Immunoglobulins"/>
    <property type="match status" value="4"/>
</dbReference>